<keyword evidence="5" id="KW-1185">Reference proteome</keyword>
<comment type="caution">
    <text evidence="4">The sequence shown here is derived from an EMBL/GenBank/DDBJ whole genome shotgun (WGS) entry which is preliminary data.</text>
</comment>
<accession>A0AA88EGA4</accession>
<dbReference type="InterPro" id="IPR016897">
    <property type="entry name" value="SKP1"/>
</dbReference>
<dbReference type="EMBL" id="BTGU01019919">
    <property type="protein sequence ID" value="GMN74379.1"/>
    <property type="molecule type" value="Genomic_DNA"/>
</dbReference>
<dbReference type="SUPFAM" id="SSF81382">
    <property type="entry name" value="Skp1 dimerisation domain-like"/>
    <property type="match status" value="1"/>
</dbReference>
<dbReference type="GO" id="GO:0006511">
    <property type="term" value="P:ubiquitin-dependent protein catabolic process"/>
    <property type="evidence" value="ECO:0007669"/>
    <property type="project" value="InterPro"/>
</dbReference>
<sequence>MSSSPSTSSSTRVLTLRASTGERFTIEAAAAAAARFSSLENGKKHDDEDDEEELRKWDAGFIRDLAPVVIHKLITASDYLGGRDELVYLLAGKVADMIKGKTSEQIMFRIANDFTPEEEEIRR</sequence>
<reference evidence="4" key="1">
    <citation type="submission" date="2023-07" db="EMBL/GenBank/DDBJ databases">
        <title>draft genome sequence of fig (Ficus carica).</title>
        <authorList>
            <person name="Takahashi T."/>
            <person name="Nishimura K."/>
        </authorList>
    </citation>
    <scope>NUCLEOTIDE SEQUENCE</scope>
</reference>
<dbReference type="AlphaFoldDB" id="A0AA88EGA4"/>
<protein>
    <recommendedName>
        <fullName evidence="2">SKP1 component dimerisation domain-containing protein</fullName>
    </recommendedName>
</protein>
<organism evidence="4 5">
    <name type="scientific">Ficus carica</name>
    <name type="common">Common fig</name>
    <dbReference type="NCBI Taxonomy" id="3494"/>
    <lineage>
        <taxon>Eukaryota</taxon>
        <taxon>Viridiplantae</taxon>
        <taxon>Streptophyta</taxon>
        <taxon>Embryophyta</taxon>
        <taxon>Tracheophyta</taxon>
        <taxon>Spermatophyta</taxon>
        <taxon>Magnoliopsida</taxon>
        <taxon>eudicotyledons</taxon>
        <taxon>Gunneridae</taxon>
        <taxon>Pentapetalae</taxon>
        <taxon>rosids</taxon>
        <taxon>fabids</taxon>
        <taxon>Rosales</taxon>
        <taxon>Moraceae</taxon>
        <taxon>Ficeae</taxon>
        <taxon>Ficus</taxon>
    </lineage>
</organism>
<feature type="domain" description="SKP1 component dimerisation" evidence="2">
    <location>
        <begin position="85"/>
        <end position="120"/>
    </location>
</feature>
<evidence type="ECO:0000313" key="3">
    <source>
        <dbReference type="EMBL" id="GMN74379.1"/>
    </source>
</evidence>
<evidence type="ECO:0000256" key="1">
    <source>
        <dbReference type="ARBA" id="ARBA00004906"/>
    </source>
</evidence>
<dbReference type="PANTHER" id="PTHR11165">
    <property type="entry name" value="SKP1"/>
    <property type="match status" value="1"/>
</dbReference>
<evidence type="ECO:0000313" key="5">
    <source>
        <dbReference type="Proteomes" id="UP001187192"/>
    </source>
</evidence>
<gene>
    <name evidence="3" type="ORF">TIFTF001_056201</name>
    <name evidence="4" type="ORF">TIFTF001_056202</name>
</gene>
<dbReference type="Gramene" id="FCD_00030865-RA">
    <property type="protein sequence ID" value="FCD_00030865-RA:cds"/>
    <property type="gene ID" value="FCD_00030865"/>
</dbReference>
<dbReference type="InterPro" id="IPR016072">
    <property type="entry name" value="Skp1_comp_dimer"/>
</dbReference>
<evidence type="ECO:0000313" key="4">
    <source>
        <dbReference type="EMBL" id="GMN74382.1"/>
    </source>
</evidence>
<dbReference type="Proteomes" id="UP001187192">
    <property type="component" value="Unassembled WGS sequence"/>
</dbReference>
<proteinExistence type="predicted"/>
<name>A0AA88EGA4_FICCA</name>
<dbReference type="InterPro" id="IPR036296">
    <property type="entry name" value="SKP1-like_dim_sf"/>
</dbReference>
<dbReference type="Pfam" id="PF01466">
    <property type="entry name" value="Skp1"/>
    <property type="match status" value="1"/>
</dbReference>
<dbReference type="InterPro" id="IPR011333">
    <property type="entry name" value="SKP1/BTB/POZ_sf"/>
</dbReference>
<comment type="pathway">
    <text evidence="1">Protein modification; protein ubiquitination.</text>
</comment>
<dbReference type="EMBL" id="BTGU01019920">
    <property type="protein sequence ID" value="GMN74382.1"/>
    <property type="molecule type" value="Genomic_DNA"/>
</dbReference>
<evidence type="ECO:0000259" key="2">
    <source>
        <dbReference type="Pfam" id="PF01466"/>
    </source>
</evidence>
<dbReference type="Gene3D" id="3.30.710.10">
    <property type="entry name" value="Potassium Channel Kv1.1, Chain A"/>
    <property type="match status" value="1"/>
</dbReference>